<dbReference type="PROSITE" id="PS50966">
    <property type="entry name" value="ZF_SWIM"/>
    <property type="match status" value="1"/>
</dbReference>
<dbReference type="GO" id="GO:0008270">
    <property type="term" value="F:zinc ion binding"/>
    <property type="evidence" value="ECO:0007669"/>
    <property type="project" value="UniProtKB-KW"/>
</dbReference>
<evidence type="ECO:0000313" key="3">
    <source>
        <dbReference type="EMBL" id="KAF8789736.1"/>
    </source>
</evidence>
<protein>
    <recommendedName>
        <fullName evidence="2">SWIM-type domain-containing protein</fullName>
    </recommendedName>
</protein>
<reference evidence="3" key="2">
    <citation type="submission" date="2020-06" db="EMBL/GenBank/DDBJ databases">
        <authorList>
            <person name="Sheffer M."/>
        </authorList>
    </citation>
    <scope>NUCLEOTIDE SEQUENCE</scope>
</reference>
<sequence length="437" mass="50761">MLQMELELQSNEDYAEACMDSSKLPSLSVVNHLLNNEFRKIYGSRRESDIDREVEKYISSYNQQPFCKAAFSKVKNSLAIAVVTPIMKRSIDLLSNVQEMIMLDASGHMDRLNHRVYFFISPGVAGGIPIGCIITNAEETNIFREGVKLLCECFPEKCCLLQNGPLIVMTDDDLKEREVLSEIWPNSTYLLCQFHVLKAVWRWLMNSENKILKEHHQELYFSFKSLMYAETEMQLKELLQNMLENSTVRKYDKFIIYLSKLFSKKHLWCTCHRKMLLTRGNNTTNYVESLFKVLKETILGRVKAFSLVQLLDFIVTKFEKYLHSRYLDFSFGRSNKKLVKRFLPDDKGIIQNIRSLNKDNTYFEIDQHFVDLESSICTCFVGMNGKLCKHLSAVILKQNKQSTFVYSLESRKLMYEVATGKKLDSNSTLLLPLSFNS</sequence>
<reference evidence="3" key="1">
    <citation type="journal article" date="2020" name="bioRxiv">
        <title>Chromosome-level reference genome of the European wasp spider Argiope bruennichi: a resource for studies on range expansion and evolutionary adaptation.</title>
        <authorList>
            <person name="Sheffer M.M."/>
            <person name="Hoppe A."/>
            <person name="Krehenwinkel H."/>
            <person name="Uhl G."/>
            <person name="Kuss A.W."/>
            <person name="Jensen L."/>
            <person name="Jensen C."/>
            <person name="Gillespie R.G."/>
            <person name="Hoff K.J."/>
            <person name="Prost S."/>
        </authorList>
    </citation>
    <scope>NUCLEOTIDE SEQUENCE</scope>
</reference>
<dbReference type="PANTHER" id="PTHR35385:SF2">
    <property type="entry name" value="PROTEIN B, PUTATIVE-RELATED"/>
    <property type="match status" value="1"/>
</dbReference>
<proteinExistence type="predicted"/>
<keyword evidence="4" id="KW-1185">Reference proteome</keyword>
<keyword evidence="1" id="KW-0863">Zinc-finger</keyword>
<gene>
    <name evidence="3" type="ORF">HNY73_007655</name>
</gene>
<dbReference type="EMBL" id="JABXBU010000012">
    <property type="protein sequence ID" value="KAF8789736.1"/>
    <property type="molecule type" value="Genomic_DNA"/>
</dbReference>
<evidence type="ECO:0000313" key="4">
    <source>
        <dbReference type="Proteomes" id="UP000807504"/>
    </source>
</evidence>
<organism evidence="3 4">
    <name type="scientific">Argiope bruennichi</name>
    <name type="common">Wasp spider</name>
    <name type="synonym">Aranea bruennichi</name>
    <dbReference type="NCBI Taxonomy" id="94029"/>
    <lineage>
        <taxon>Eukaryota</taxon>
        <taxon>Metazoa</taxon>
        <taxon>Ecdysozoa</taxon>
        <taxon>Arthropoda</taxon>
        <taxon>Chelicerata</taxon>
        <taxon>Arachnida</taxon>
        <taxon>Araneae</taxon>
        <taxon>Araneomorphae</taxon>
        <taxon>Entelegynae</taxon>
        <taxon>Araneoidea</taxon>
        <taxon>Araneidae</taxon>
        <taxon>Argiope</taxon>
    </lineage>
</organism>
<keyword evidence="1" id="KW-0862">Zinc</keyword>
<feature type="domain" description="SWIM-type" evidence="2">
    <location>
        <begin position="368"/>
        <end position="399"/>
    </location>
</feature>
<dbReference type="PANTHER" id="PTHR35385">
    <property type="entry name" value="PROTEIN B, PUTATIVE-RELATED-RELATED"/>
    <property type="match status" value="1"/>
</dbReference>
<keyword evidence="1" id="KW-0479">Metal-binding</keyword>
<name>A0A8T0FF99_ARGBR</name>
<dbReference type="InterPro" id="IPR007527">
    <property type="entry name" value="Znf_SWIM"/>
</dbReference>
<comment type="caution">
    <text evidence="3">The sequence shown here is derived from an EMBL/GenBank/DDBJ whole genome shotgun (WGS) entry which is preliminary data.</text>
</comment>
<accession>A0A8T0FF99</accession>
<dbReference type="AlphaFoldDB" id="A0A8T0FF99"/>
<evidence type="ECO:0000259" key="2">
    <source>
        <dbReference type="PROSITE" id="PS50966"/>
    </source>
</evidence>
<evidence type="ECO:0000256" key="1">
    <source>
        <dbReference type="PROSITE-ProRule" id="PRU00325"/>
    </source>
</evidence>
<dbReference type="Proteomes" id="UP000807504">
    <property type="component" value="Unassembled WGS sequence"/>
</dbReference>